<feature type="transmembrane region" description="Helical" evidence="1">
    <location>
        <begin position="345"/>
        <end position="363"/>
    </location>
</feature>
<dbReference type="InterPro" id="IPR045614">
    <property type="entry name" value="DUF6136"/>
</dbReference>
<keyword evidence="1" id="KW-1133">Transmembrane helix</keyword>
<dbReference type="Pfam" id="PF19632">
    <property type="entry name" value="DUF6136"/>
    <property type="match status" value="1"/>
</dbReference>
<evidence type="ECO:0000313" key="3">
    <source>
        <dbReference type="Proteomes" id="UP000659697"/>
    </source>
</evidence>
<feature type="transmembrane region" description="Helical" evidence="1">
    <location>
        <begin position="183"/>
        <end position="204"/>
    </location>
</feature>
<sequence length="367" mass="41698">MCKQASLFYPYFRLRLNCLKQQLQALLQQVQQLLLWLVVLLGPATLGLVFMILLLIGQLYNPKLSVTQWLLVCWCLLAMQSLLVWLCQTAILQPRYGLFWQSLPYSAVSHKLAELLLLSCCLPIFWLHMLIVANANFSQWQSVLPQLAFLGLQLTSAVLVLYRPQRSVLALLLALPVVFYSPSAWYGLALLSLAMFVMPLVPAARKPKGLGVRNSLTLWLTLIMQLPAQWLSRILLLGLVTLLGQITLGQRPDLAVPVHTICAAVLMLISCSMQLNNNRLYQHYLLFFQQFAKHHQYWQYLAPMGLAVISFGLLLYLKATIGLLMLAGMLFLPSLFIAKKHPTQLVPLWFIFSVILACLSWLLQHFL</sequence>
<keyword evidence="1" id="KW-0812">Transmembrane</keyword>
<reference evidence="3" key="1">
    <citation type="journal article" date="2019" name="Int. J. Syst. Evol. Microbiol.">
        <title>The Global Catalogue of Microorganisms (GCM) 10K type strain sequencing project: providing services to taxonomists for standard genome sequencing and annotation.</title>
        <authorList>
            <consortium name="The Broad Institute Genomics Platform"/>
            <consortium name="The Broad Institute Genome Sequencing Center for Infectious Disease"/>
            <person name="Wu L."/>
            <person name="Ma J."/>
        </authorList>
    </citation>
    <scope>NUCLEOTIDE SEQUENCE [LARGE SCALE GENOMIC DNA]</scope>
    <source>
        <strain evidence="3">CGMCC 1.7003</strain>
    </source>
</reference>
<comment type="caution">
    <text evidence="2">The sequence shown here is derived from an EMBL/GenBank/DDBJ whole genome shotgun (WGS) entry which is preliminary data.</text>
</comment>
<proteinExistence type="predicted"/>
<feature type="transmembrane region" description="Helical" evidence="1">
    <location>
        <begin position="143"/>
        <end position="163"/>
    </location>
</feature>
<feature type="transmembrane region" description="Helical" evidence="1">
    <location>
        <begin position="254"/>
        <end position="276"/>
    </location>
</feature>
<evidence type="ECO:0000313" key="2">
    <source>
        <dbReference type="EMBL" id="GHG59149.1"/>
    </source>
</evidence>
<feature type="transmembrane region" description="Helical" evidence="1">
    <location>
        <begin position="69"/>
        <end position="92"/>
    </location>
</feature>
<keyword evidence="1" id="KW-0472">Membrane</keyword>
<feature type="transmembrane region" description="Helical" evidence="1">
    <location>
        <begin position="33"/>
        <end position="57"/>
    </location>
</feature>
<evidence type="ECO:0000256" key="1">
    <source>
        <dbReference type="SAM" id="Phobius"/>
    </source>
</evidence>
<name>A0ABQ3KUM7_9ALTE</name>
<dbReference type="EMBL" id="BNAO01000001">
    <property type="protein sequence ID" value="GHG59149.1"/>
    <property type="molecule type" value="Genomic_DNA"/>
</dbReference>
<accession>A0ABQ3KUM7</accession>
<feature type="transmembrane region" description="Helical" evidence="1">
    <location>
        <begin position="112"/>
        <end position="131"/>
    </location>
</feature>
<feature type="transmembrane region" description="Helical" evidence="1">
    <location>
        <begin position="216"/>
        <end position="242"/>
    </location>
</feature>
<protein>
    <submittedName>
        <fullName evidence="2">Uncharacterized protein</fullName>
    </submittedName>
</protein>
<dbReference type="Proteomes" id="UP000659697">
    <property type="component" value="Unassembled WGS sequence"/>
</dbReference>
<gene>
    <name evidence="2" type="ORF">GCM10010919_01450</name>
</gene>
<keyword evidence="3" id="KW-1185">Reference proteome</keyword>
<feature type="transmembrane region" description="Helical" evidence="1">
    <location>
        <begin position="321"/>
        <end position="338"/>
    </location>
</feature>
<organism evidence="2 3">
    <name type="scientific">Alishewanella longhuensis</name>
    <dbReference type="NCBI Taxonomy" id="1091037"/>
    <lineage>
        <taxon>Bacteria</taxon>
        <taxon>Pseudomonadati</taxon>
        <taxon>Pseudomonadota</taxon>
        <taxon>Gammaproteobacteria</taxon>
        <taxon>Alteromonadales</taxon>
        <taxon>Alteromonadaceae</taxon>
        <taxon>Alishewanella</taxon>
    </lineage>
</organism>
<feature type="transmembrane region" description="Helical" evidence="1">
    <location>
        <begin position="297"/>
        <end position="315"/>
    </location>
</feature>